<evidence type="ECO:0000313" key="3">
    <source>
        <dbReference type="EMBL" id="QEM13143.1"/>
    </source>
</evidence>
<dbReference type="RefSeq" id="WP_112568286.1">
    <property type="nucleotide sequence ID" value="NZ_CP043450.1"/>
</dbReference>
<sequence>MSKIKVEGIEISFFSVNESDFISLTDMAKSQHENIIITKWLSLKNTIEYLGEWEILYNKDFNYTEFGIIKNAAGSNSFVLSVKEWIQKTNAVGITAKAGRYGGTYAHKDIAFQFGMWISPRFQLLLVKEFQRLKEEEQKRLGSEWDYRRFLSKANYTIHTAAVKDFVIPKLNIEKEKEWLIYASEADLLSVAVFGYTAKQWREANPKLHLKGLNMRDLADAHQLLVLSNLEGYNAILIEQGIEKLQRLLSLKKAAEQQIKALRNSIYTEEKIQSPFLPDRKIKNE</sequence>
<name>A0A5C1I5G5_9SPHI</name>
<organism evidence="3 4">
    <name type="scientific">Mucilaginibacter rubeus</name>
    <dbReference type="NCBI Taxonomy" id="2027860"/>
    <lineage>
        <taxon>Bacteria</taxon>
        <taxon>Pseudomonadati</taxon>
        <taxon>Bacteroidota</taxon>
        <taxon>Sphingobacteriia</taxon>
        <taxon>Sphingobacteriales</taxon>
        <taxon>Sphingobacteriaceae</taxon>
        <taxon>Mucilaginibacter</taxon>
    </lineage>
</organism>
<dbReference type="OrthoDB" id="9810290at2"/>
<evidence type="ECO:0000313" key="4">
    <source>
        <dbReference type="Proteomes" id="UP000251402"/>
    </source>
</evidence>
<feature type="domain" description="KilA-N" evidence="2">
    <location>
        <begin position="1"/>
        <end position="133"/>
    </location>
</feature>
<dbReference type="KEGG" id="mrub:DEO27_025075"/>
<feature type="coiled-coil region" evidence="1">
    <location>
        <begin position="238"/>
        <end position="265"/>
    </location>
</feature>
<evidence type="ECO:0000256" key="1">
    <source>
        <dbReference type="SAM" id="Coils"/>
    </source>
</evidence>
<keyword evidence="1" id="KW-0175">Coiled coil</keyword>
<dbReference type="Pfam" id="PF04383">
    <property type="entry name" value="KilA-N"/>
    <property type="match status" value="1"/>
</dbReference>
<proteinExistence type="predicted"/>
<dbReference type="EMBL" id="CP043450">
    <property type="protein sequence ID" value="QEM13143.1"/>
    <property type="molecule type" value="Genomic_DNA"/>
</dbReference>
<dbReference type="InterPro" id="IPR018004">
    <property type="entry name" value="KilA/APSES_HTH"/>
</dbReference>
<keyword evidence="4" id="KW-1185">Reference proteome</keyword>
<gene>
    <name evidence="3" type="ORF">DEO27_025075</name>
</gene>
<dbReference type="PROSITE" id="PS51301">
    <property type="entry name" value="KILA_N"/>
    <property type="match status" value="1"/>
</dbReference>
<evidence type="ECO:0000259" key="2">
    <source>
        <dbReference type="PROSITE" id="PS51301"/>
    </source>
</evidence>
<dbReference type="InterPro" id="IPR017880">
    <property type="entry name" value="KilA_N"/>
</dbReference>
<dbReference type="SMART" id="SM01252">
    <property type="entry name" value="KilA-N"/>
    <property type="match status" value="1"/>
</dbReference>
<dbReference type="AlphaFoldDB" id="A0A5C1I5G5"/>
<reference evidence="3" key="1">
    <citation type="submission" date="2019-08" db="EMBL/GenBank/DDBJ databases">
        <title>Comparative genome analysis confer to the adaptation heavy metal polluted environment.</title>
        <authorList>
            <person name="Li Y."/>
        </authorList>
    </citation>
    <scope>NUCLEOTIDE SEQUENCE [LARGE SCALE GENOMIC DNA]</scope>
    <source>
        <strain evidence="3">P1</strain>
    </source>
</reference>
<accession>A0A5C1I5G5</accession>
<protein>
    <submittedName>
        <fullName evidence="3">KilA-N domain-containing protein</fullName>
    </submittedName>
</protein>
<dbReference type="Proteomes" id="UP000251402">
    <property type="component" value="Chromosome"/>
</dbReference>